<dbReference type="RefSeq" id="WP_390253126.1">
    <property type="nucleotide sequence ID" value="NZ_JBHSDT010000008.1"/>
</dbReference>
<keyword evidence="1" id="KW-1133">Transmembrane helix</keyword>
<feature type="transmembrane region" description="Helical" evidence="1">
    <location>
        <begin position="106"/>
        <end position="127"/>
    </location>
</feature>
<evidence type="ECO:0000256" key="1">
    <source>
        <dbReference type="SAM" id="Phobius"/>
    </source>
</evidence>
<reference evidence="3" key="1">
    <citation type="journal article" date="2019" name="Int. J. Syst. Evol. Microbiol.">
        <title>The Global Catalogue of Microorganisms (GCM) 10K type strain sequencing project: providing services to taxonomists for standard genome sequencing and annotation.</title>
        <authorList>
            <consortium name="The Broad Institute Genomics Platform"/>
            <consortium name="The Broad Institute Genome Sequencing Center for Infectious Disease"/>
            <person name="Wu L."/>
            <person name="Ma J."/>
        </authorList>
    </citation>
    <scope>NUCLEOTIDE SEQUENCE [LARGE SCALE GENOMIC DNA]</scope>
    <source>
        <strain evidence="3">CCUG 37865</strain>
    </source>
</reference>
<keyword evidence="3" id="KW-1185">Reference proteome</keyword>
<accession>A0ABV8WX57</accession>
<protein>
    <recommendedName>
        <fullName evidence="4">Major facilitator superfamily (MFS) profile domain-containing protein</fullName>
    </recommendedName>
</protein>
<feature type="transmembrane region" description="Helical" evidence="1">
    <location>
        <begin position="45"/>
        <end position="66"/>
    </location>
</feature>
<dbReference type="EMBL" id="JBHSDT010000008">
    <property type="protein sequence ID" value="MFC4404450.1"/>
    <property type="molecule type" value="Genomic_DNA"/>
</dbReference>
<proteinExistence type="predicted"/>
<keyword evidence="1" id="KW-0472">Membrane</keyword>
<evidence type="ECO:0000313" key="2">
    <source>
        <dbReference type="EMBL" id="MFC4404450.1"/>
    </source>
</evidence>
<comment type="caution">
    <text evidence="2">The sequence shown here is derived from an EMBL/GenBank/DDBJ whole genome shotgun (WGS) entry which is preliminary data.</text>
</comment>
<sequence>MLVKRLVVALLSTVIFSLVLAYMIYTPVSERHSNTWYDPFGAPVPTLLLITGLAYLLGGIPASLLIDKYVEKRIIKLPLYLSSGFIVGIITIISSFKTILLESLWYGIYGLVGSLIFFSIMSLFKIIN</sequence>
<evidence type="ECO:0000313" key="3">
    <source>
        <dbReference type="Proteomes" id="UP001595882"/>
    </source>
</evidence>
<organism evidence="2 3">
    <name type="scientific">Gracilibacillus xinjiangensis</name>
    <dbReference type="NCBI Taxonomy" id="1193282"/>
    <lineage>
        <taxon>Bacteria</taxon>
        <taxon>Bacillati</taxon>
        <taxon>Bacillota</taxon>
        <taxon>Bacilli</taxon>
        <taxon>Bacillales</taxon>
        <taxon>Bacillaceae</taxon>
        <taxon>Gracilibacillus</taxon>
    </lineage>
</organism>
<gene>
    <name evidence="2" type="ORF">ACFOY7_15385</name>
</gene>
<feature type="transmembrane region" description="Helical" evidence="1">
    <location>
        <begin position="78"/>
        <end position="100"/>
    </location>
</feature>
<keyword evidence="1" id="KW-0812">Transmembrane</keyword>
<dbReference type="Proteomes" id="UP001595882">
    <property type="component" value="Unassembled WGS sequence"/>
</dbReference>
<name>A0ABV8WX57_9BACI</name>
<evidence type="ECO:0008006" key="4">
    <source>
        <dbReference type="Google" id="ProtNLM"/>
    </source>
</evidence>